<dbReference type="GO" id="GO:0030246">
    <property type="term" value="F:carbohydrate binding"/>
    <property type="evidence" value="ECO:0007669"/>
    <property type="project" value="UniProtKB-KW"/>
</dbReference>
<dbReference type="Pfam" id="PF26113">
    <property type="entry name" value="GH16_XgeA"/>
    <property type="match status" value="1"/>
</dbReference>
<evidence type="ECO:0000313" key="2">
    <source>
        <dbReference type="EMBL" id="TBU52877.1"/>
    </source>
</evidence>
<dbReference type="InterPro" id="IPR013320">
    <property type="entry name" value="ConA-like_dom_sf"/>
</dbReference>
<dbReference type="CDD" id="cd02181">
    <property type="entry name" value="GH16_fungal_Lam16A_glucanase"/>
    <property type="match status" value="1"/>
</dbReference>
<keyword evidence="3" id="KW-1185">Reference proteome</keyword>
<proteinExistence type="predicted"/>
<dbReference type="EMBL" id="ML145233">
    <property type="protein sequence ID" value="TBU52877.1"/>
    <property type="molecule type" value="Genomic_DNA"/>
</dbReference>
<dbReference type="Gene3D" id="2.60.120.200">
    <property type="match status" value="1"/>
</dbReference>
<organism evidence="2 3">
    <name type="scientific">Dichomitus squalens</name>
    <dbReference type="NCBI Taxonomy" id="114155"/>
    <lineage>
        <taxon>Eukaryota</taxon>
        <taxon>Fungi</taxon>
        <taxon>Dikarya</taxon>
        <taxon>Basidiomycota</taxon>
        <taxon>Agaricomycotina</taxon>
        <taxon>Agaricomycetes</taxon>
        <taxon>Polyporales</taxon>
        <taxon>Polyporaceae</taxon>
        <taxon>Dichomitus</taxon>
    </lineage>
</organism>
<dbReference type="GO" id="GO:0009251">
    <property type="term" value="P:glucan catabolic process"/>
    <property type="evidence" value="ECO:0007669"/>
    <property type="project" value="TreeGrafter"/>
</dbReference>
<dbReference type="PANTHER" id="PTHR10963:SF24">
    <property type="entry name" value="GLYCOSIDASE C21B10.07-RELATED"/>
    <property type="match status" value="1"/>
</dbReference>
<accession>A0A4Q9PH54</accession>
<name>A0A4Q9PH54_9APHY</name>
<dbReference type="InterPro" id="IPR050546">
    <property type="entry name" value="Glycosyl_Hydrlase_16"/>
</dbReference>
<sequence length="421" mass="44876">MSGSILTGCFPRLFCALLWKRLEIKDIRPSGGASSPFSVALLSASYALGAFNLVKSYSGSTFFDGWQYDSVPGYDNTTNGHVFYLDGAHANASHLTYVNDAGRAIIKVDNETVVSYPNKRNSVRISTEDFFDIGSVFLFDATHVPYGCSVWPSFWTTGNHWPNTGEIDILESYNLEQANQMTLHTTEGCSQAPNVQQVGKTNDTDCGAGGSTIGCTVVETKANSFGEDFANNQGGVWAAWFDETGISVWFWSRKDVPASVSGATNTIDPTTFGTPSAAWPSGSSCDISKAFGKQQLVIDITLCGDKAGDPQIYQSTCGGPLRNATYDTCYQLDVIQQPTVTTPNQTALGNAWFEISYVKVFTSDTAEVANSSGATAPAAPTSTSANGTSSADGKNDALSVHHMYTPVVVATLLAVASCLLL</sequence>
<dbReference type="PANTHER" id="PTHR10963">
    <property type="entry name" value="GLYCOSYL HYDROLASE-RELATED"/>
    <property type="match status" value="1"/>
</dbReference>
<dbReference type="STRING" id="114155.A0A4Q9PH54"/>
<keyword evidence="2" id="KW-0430">Lectin</keyword>
<protein>
    <submittedName>
        <fullName evidence="2">Concanavalin A-like lectin/glucanase domain-containing protein</fullName>
    </submittedName>
</protein>
<evidence type="ECO:0000256" key="1">
    <source>
        <dbReference type="SAM" id="MobiDB-lite"/>
    </source>
</evidence>
<dbReference type="SUPFAM" id="SSF49899">
    <property type="entry name" value="Concanavalin A-like lectins/glucanases"/>
    <property type="match status" value="1"/>
</dbReference>
<reference evidence="2 3" key="1">
    <citation type="submission" date="2019-01" db="EMBL/GenBank/DDBJ databases">
        <title>Draft genome sequences of three monokaryotic isolates of the white-rot basidiomycete fungus Dichomitus squalens.</title>
        <authorList>
            <consortium name="DOE Joint Genome Institute"/>
            <person name="Lopez S.C."/>
            <person name="Andreopoulos B."/>
            <person name="Pangilinan J."/>
            <person name="Lipzen A."/>
            <person name="Riley R."/>
            <person name="Ahrendt S."/>
            <person name="Ng V."/>
            <person name="Barry K."/>
            <person name="Daum C."/>
            <person name="Grigoriev I.V."/>
            <person name="Hilden K.S."/>
            <person name="Makela M.R."/>
            <person name="de Vries R.P."/>
        </authorList>
    </citation>
    <scope>NUCLEOTIDE SEQUENCE [LARGE SCALE GENOMIC DNA]</scope>
    <source>
        <strain evidence="2 3">CBS 464.89</strain>
    </source>
</reference>
<dbReference type="AlphaFoldDB" id="A0A4Q9PH54"/>
<dbReference type="GO" id="GO:0004553">
    <property type="term" value="F:hydrolase activity, hydrolyzing O-glycosyl compounds"/>
    <property type="evidence" value="ECO:0007669"/>
    <property type="project" value="InterPro"/>
</dbReference>
<dbReference type="InterPro" id="IPR000757">
    <property type="entry name" value="Beta-glucanase-like"/>
</dbReference>
<dbReference type="PROSITE" id="PS51762">
    <property type="entry name" value="GH16_2"/>
    <property type="match status" value="1"/>
</dbReference>
<feature type="compositionally biased region" description="Low complexity" evidence="1">
    <location>
        <begin position="371"/>
        <end position="391"/>
    </location>
</feature>
<feature type="region of interest" description="Disordered" evidence="1">
    <location>
        <begin position="371"/>
        <end position="392"/>
    </location>
</feature>
<dbReference type="Proteomes" id="UP000292082">
    <property type="component" value="Unassembled WGS sequence"/>
</dbReference>
<evidence type="ECO:0000313" key="3">
    <source>
        <dbReference type="Proteomes" id="UP000292082"/>
    </source>
</evidence>
<gene>
    <name evidence="2" type="ORF">BD310DRAFT_939231</name>
</gene>